<organism evidence="1 2">
    <name type="scientific">Plasmopara halstedii</name>
    <name type="common">Downy mildew of sunflower</name>
    <dbReference type="NCBI Taxonomy" id="4781"/>
    <lineage>
        <taxon>Eukaryota</taxon>
        <taxon>Sar</taxon>
        <taxon>Stramenopiles</taxon>
        <taxon>Oomycota</taxon>
        <taxon>Peronosporomycetes</taxon>
        <taxon>Peronosporales</taxon>
        <taxon>Peronosporaceae</taxon>
        <taxon>Plasmopara</taxon>
    </lineage>
</organism>
<evidence type="ECO:0000313" key="2">
    <source>
        <dbReference type="Proteomes" id="UP000054928"/>
    </source>
</evidence>
<reference evidence="2" key="1">
    <citation type="submission" date="2014-09" db="EMBL/GenBank/DDBJ databases">
        <authorList>
            <person name="Sharma Rahul"/>
            <person name="Thines Marco"/>
        </authorList>
    </citation>
    <scope>NUCLEOTIDE SEQUENCE [LARGE SCALE GENOMIC DNA]</scope>
</reference>
<name>A0A0P1ARE6_PLAHL</name>
<dbReference type="Proteomes" id="UP000054928">
    <property type="component" value="Unassembled WGS sequence"/>
</dbReference>
<accession>A0A0P1ARE6</accession>
<dbReference type="AlphaFoldDB" id="A0A0P1ARE6"/>
<sequence>MHHSTKSLILLSKHFSKRFEIVIPAKTVKFEKCLQIDFRHACPRHNVKLQEQEHAQYIRDEKSDIVENLLQE</sequence>
<protein>
    <submittedName>
        <fullName evidence="1">Uncharacterized protein</fullName>
    </submittedName>
</protein>
<dbReference type="RefSeq" id="XP_024579831.1">
    <property type="nucleotide sequence ID" value="XM_024729455.1"/>
</dbReference>
<proteinExistence type="predicted"/>
<dbReference type="EMBL" id="CCYD01000667">
    <property type="protein sequence ID" value="CEG43462.1"/>
    <property type="molecule type" value="Genomic_DNA"/>
</dbReference>
<keyword evidence="2" id="KW-1185">Reference proteome</keyword>
<dbReference type="GeneID" id="36408712"/>
<evidence type="ECO:0000313" key="1">
    <source>
        <dbReference type="EMBL" id="CEG43462.1"/>
    </source>
</evidence>